<evidence type="ECO:0000313" key="2">
    <source>
        <dbReference type="EMBL" id="SPF40177.1"/>
    </source>
</evidence>
<organism evidence="2 3">
    <name type="scientific">Candidatus Sulfotelmatobacter kueseliae</name>
    <dbReference type="NCBI Taxonomy" id="2042962"/>
    <lineage>
        <taxon>Bacteria</taxon>
        <taxon>Pseudomonadati</taxon>
        <taxon>Acidobacteriota</taxon>
        <taxon>Terriglobia</taxon>
        <taxon>Terriglobales</taxon>
        <taxon>Candidatus Korobacteraceae</taxon>
        <taxon>Candidatus Sulfotelmatobacter</taxon>
    </lineage>
</organism>
<dbReference type="Pfam" id="PF00535">
    <property type="entry name" value="Glycos_transf_2"/>
    <property type="match status" value="1"/>
</dbReference>
<dbReference type="OrthoDB" id="111731at2"/>
<sequence length="341" mass="38084">MKVSAVIPTFNRRDYIKRAVDSILAQTTPVDEVVVVDDGSTDGTAEALDVWFGSRIRVVKQENGGVSKARRHGIREASGDWIAFLDSDDEWLPDRNERLLKAAERVPADVAWIFGDLEVVTDEGHGSTIFGEHGLSIKDCPHVFPDSLSVQFPFQFGLLQGSFIRRRVLLELDCFNEGLQHSEDLLAGYQVACKYRFAAIPSVVGRYFRTSDLNANSALLKGLQSQDYFRSRMLCFALAVQSGHWRPWNVRYADAARELCKIRVKEGKSARGLALEQFRFGGISAKAIAFFCAAMFGQKGIQVWNALADFRRQLRPTQVRLEKKSGLKASFESSGAANKQV</sequence>
<accession>A0A2U3KKS5</accession>
<evidence type="ECO:0000313" key="3">
    <source>
        <dbReference type="Proteomes" id="UP000238701"/>
    </source>
</evidence>
<dbReference type="Proteomes" id="UP000238701">
    <property type="component" value="Unassembled WGS sequence"/>
</dbReference>
<dbReference type="EMBL" id="OMOD01000122">
    <property type="protein sequence ID" value="SPF40177.1"/>
    <property type="molecule type" value="Genomic_DNA"/>
</dbReference>
<feature type="domain" description="Glycosyltransferase 2-like" evidence="1">
    <location>
        <begin position="4"/>
        <end position="112"/>
    </location>
</feature>
<gene>
    <name evidence="2" type="ORF">SBA1_30028</name>
</gene>
<dbReference type="InterPro" id="IPR050834">
    <property type="entry name" value="Glycosyltransf_2"/>
</dbReference>
<evidence type="ECO:0000259" key="1">
    <source>
        <dbReference type="Pfam" id="PF00535"/>
    </source>
</evidence>
<dbReference type="CDD" id="cd00761">
    <property type="entry name" value="Glyco_tranf_GTA_type"/>
    <property type="match status" value="1"/>
</dbReference>
<dbReference type="SUPFAM" id="SSF53448">
    <property type="entry name" value="Nucleotide-diphospho-sugar transferases"/>
    <property type="match status" value="1"/>
</dbReference>
<dbReference type="PANTHER" id="PTHR43685:SF2">
    <property type="entry name" value="GLYCOSYLTRANSFERASE 2-LIKE DOMAIN-CONTAINING PROTEIN"/>
    <property type="match status" value="1"/>
</dbReference>
<dbReference type="Gene3D" id="3.90.550.10">
    <property type="entry name" value="Spore Coat Polysaccharide Biosynthesis Protein SpsA, Chain A"/>
    <property type="match status" value="1"/>
</dbReference>
<dbReference type="AlphaFoldDB" id="A0A2U3KKS5"/>
<dbReference type="InterPro" id="IPR029044">
    <property type="entry name" value="Nucleotide-diphossugar_trans"/>
</dbReference>
<name>A0A2U3KKS5_9BACT</name>
<proteinExistence type="predicted"/>
<dbReference type="PANTHER" id="PTHR43685">
    <property type="entry name" value="GLYCOSYLTRANSFERASE"/>
    <property type="match status" value="1"/>
</dbReference>
<dbReference type="InterPro" id="IPR001173">
    <property type="entry name" value="Glyco_trans_2-like"/>
</dbReference>
<protein>
    <recommendedName>
        <fullName evidence="1">Glycosyltransferase 2-like domain-containing protein</fullName>
    </recommendedName>
</protein>
<reference evidence="3" key="1">
    <citation type="submission" date="2018-02" db="EMBL/GenBank/DDBJ databases">
        <authorList>
            <person name="Hausmann B."/>
        </authorList>
    </citation>
    <scope>NUCLEOTIDE SEQUENCE [LARGE SCALE GENOMIC DNA]</scope>
    <source>
        <strain evidence="3">Peat soil MAG SbA1</strain>
    </source>
</reference>